<keyword evidence="4 7" id="KW-0694">RNA-binding</keyword>
<keyword evidence="7" id="KW-0963">Cytoplasm</keyword>
<comment type="caution">
    <text evidence="10">The sequence shown here is derived from an EMBL/GenBank/DDBJ whole genome shotgun (WGS) entry which is preliminary data.</text>
</comment>
<dbReference type="GO" id="GO:0000049">
    <property type="term" value="F:tRNA binding"/>
    <property type="evidence" value="ECO:0007669"/>
    <property type="project" value="UniProtKB-UniRule"/>
</dbReference>
<dbReference type="GO" id="GO:0005737">
    <property type="term" value="C:cytoplasm"/>
    <property type="evidence" value="ECO:0007669"/>
    <property type="project" value="UniProtKB-SubCell"/>
</dbReference>
<feature type="site" description="Stabilizes the basic form of H active site to accept a proton" evidence="7">
    <location>
        <position position="91"/>
    </location>
</feature>
<feature type="active site" description="Proton acceptor" evidence="7">
    <location>
        <position position="20"/>
    </location>
</feature>
<dbReference type="SUPFAM" id="SSF53178">
    <property type="entry name" value="Peptidyl-tRNA hydrolase-like"/>
    <property type="match status" value="1"/>
</dbReference>
<evidence type="ECO:0000256" key="5">
    <source>
        <dbReference type="ARBA" id="ARBA00038063"/>
    </source>
</evidence>
<sequence length="196" mass="21699">MKYLIVGLGNIGSEYAETRHNIGFKVLDAFASASNTTFKTDRYGDIAEVRCKGRTFLLLKPSTYMNLSGNAVRYWLQKEKIELSNTLIVVDDLALPLGTLRLRGKGSDGGHNGLKSIDACVGSNNYPRLRCGIGHAFQQGQQVDYVLGEWLPEERETLNAVIEEAVEVVRSFALQGIERTMNQFNKKGVGKAPKTE</sequence>
<dbReference type="AlphaFoldDB" id="A0A9D2IKY3"/>
<comment type="function">
    <text evidence="7">Catalyzes the release of premature peptidyl moieties from peptidyl-tRNA molecules trapped in stalled 50S ribosomal subunits, and thus maintains levels of free tRNAs and 50S ribosomes.</text>
</comment>
<dbReference type="FunFam" id="3.40.50.1470:FF:000001">
    <property type="entry name" value="Peptidyl-tRNA hydrolase"/>
    <property type="match status" value="1"/>
</dbReference>
<dbReference type="GO" id="GO:0006515">
    <property type="term" value="P:protein quality control for misfolded or incompletely synthesized proteins"/>
    <property type="evidence" value="ECO:0007669"/>
    <property type="project" value="UniProtKB-UniRule"/>
</dbReference>
<comment type="catalytic activity">
    <reaction evidence="7 8">
        <text>an N-acyl-L-alpha-aminoacyl-tRNA + H2O = an N-acyl-L-amino acid + a tRNA + H(+)</text>
        <dbReference type="Rhea" id="RHEA:54448"/>
        <dbReference type="Rhea" id="RHEA-COMP:10123"/>
        <dbReference type="Rhea" id="RHEA-COMP:13883"/>
        <dbReference type="ChEBI" id="CHEBI:15377"/>
        <dbReference type="ChEBI" id="CHEBI:15378"/>
        <dbReference type="ChEBI" id="CHEBI:59874"/>
        <dbReference type="ChEBI" id="CHEBI:78442"/>
        <dbReference type="ChEBI" id="CHEBI:138191"/>
        <dbReference type="EC" id="3.1.1.29"/>
    </reaction>
</comment>
<organism evidence="10 11">
    <name type="scientific">Candidatus Tidjanibacter faecipullorum</name>
    <dbReference type="NCBI Taxonomy" id="2838766"/>
    <lineage>
        <taxon>Bacteria</taxon>
        <taxon>Pseudomonadati</taxon>
        <taxon>Bacteroidota</taxon>
        <taxon>Bacteroidia</taxon>
        <taxon>Bacteroidales</taxon>
        <taxon>Rikenellaceae</taxon>
        <taxon>Tidjanibacter</taxon>
    </lineage>
</organism>
<dbReference type="PANTHER" id="PTHR17224">
    <property type="entry name" value="PEPTIDYL-TRNA HYDROLASE"/>
    <property type="match status" value="1"/>
</dbReference>
<feature type="binding site" evidence="7">
    <location>
        <position position="112"/>
    </location>
    <ligand>
        <name>tRNA</name>
        <dbReference type="ChEBI" id="CHEBI:17843"/>
    </ligand>
</feature>
<dbReference type="Proteomes" id="UP000824014">
    <property type="component" value="Unassembled WGS sequence"/>
</dbReference>
<evidence type="ECO:0000256" key="6">
    <source>
        <dbReference type="ARBA" id="ARBA00050038"/>
    </source>
</evidence>
<dbReference type="HAMAP" id="MF_00083">
    <property type="entry name" value="Pept_tRNA_hydro_bact"/>
    <property type="match status" value="1"/>
</dbReference>
<evidence type="ECO:0000256" key="4">
    <source>
        <dbReference type="ARBA" id="ARBA00022884"/>
    </source>
</evidence>
<dbReference type="CDD" id="cd00462">
    <property type="entry name" value="PTH"/>
    <property type="match status" value="1"/>
</dbReference>
<dbReference type="Pfam" id="PF01195">
    <property type="entry name" value="Pept_tRNA_hydro"/>
    <property type="match status" value="1"/>
</dbReference>
<dbReference type="InterPro" id="IPR036416">
    <property type="entry name" value="Pept_tRNA_hydro_sf"/>
</dbReference>
<evidence type="ECO:0000256" key="3">
    <source>
        <dbReference type="ARBA" id="ARBA00022801"/>
    </source>
</evidence>
<evidence type="ECO:0000256" key="9">
    <source>
        <dbReference type="RuleBase" id="RU004320"/>
    </source>
</evidence>
<dbReference type="PROSITE" id="PS01195">
    <property type="entry name" value="PEPT_TRNA_HYDROL_1"/>
    <property type="match status" value="1"/>
</dbReference>
<accession>A0A9D2IKY3</accession>
<dbReference type="NCBIfam" id="TIGR00447">
    <property type="entry name" value="pth"/>
    <property type="match status" value="1"/>
</dbReference>
<gene>
    <name evidence="7 10" type="primary">pth</name>
    <name evidence="10" type="ORF">H9816_02055</name>
</gene>
<comment type="subunit">
    <text evidence="7">Monomer.</text>
</comment>
<dbReference type="EC" id="3.1.1.29" evidence="1 7"/>
<comment type="function">
    <text evidence="7">Hydrolyzes ribosome-free peptidyl-tRNAs (with 1 or more amino acids incorporated), which drop off the ribosome during protein synthesis, or as a result of ribosome stalling.</text>
</comment>
<comment type="subcellular location">
    <subcellularLocation>
        <location evidence="7">Cytoplasm</location>
    </subcellularLocation>
</comment>
<reference evidence="10" key="1">
    <citation type="journal article" date="2021" name="PeerJ">
        <title>Extensive microbial diversity within the chicken gut microbiome revealed by metagenomics and culture.</title>
        <authorList>
            <person name="Gilroy R."/>
            <person name="Ravi A."/>
            <person name="Getino M."/>
            <person name="Pursley I."/>
            <person name="Horton D.L."/>
            <person name="Alikhan N.F."/>
            <person name="Baker D."/>
            <person name="Gharbi K."/>
            <person name="Hall N."/>
            <person name="Watson M."/>
            <person name="Adriaenssens E.M."/>
            <person name="Foster-Nyarko E."/>
            <person name="Jarju S."/>
            <person name="Secka A."/>
            <person name="Antonio M."/>
            <person name="Oren A."/>
            <person name="Chaudhuri R.R."/>
            <person name="La Ragione R."/>
            <person name="Hildebrand F."/>
            <person name="Pallen M.J."/>
        </authorList>
    </citation>
    <scope>NUCLEOTIDE SEQUENCE</scope>
    <source>
        <strain evidence="10">ChiHjej11B10-19426</strain>
    </source>
</reference>
<evidence type="ECO:0000256" key="7">
    <source>
        <dbReference type="HAMAP-Rule" id="MF_00083"/>
    </source>
</evidence>
<dbReference type="EMBL" id="DXCC01000005">
    <property type="protein sequence ID" value="HIZ14686.1"/>
    <property type="molecule type" value="Genomic_DNA"/>
</dbReference>
<evidence type="ECO:0000256" key="8">
    <source>
        <dbReference type="RuleBase" id="RU000673"/>
    </source>
</evidence>
<dbReference type="InterPro" id="IPR001328">
    <property type="entry name" value="Pept_tRNA_hydro"/>
</dbReference>
<feature type="binding site" evidence="7">
    <location>
        <position position="15"/>
    </location>
    <ligand>
        <name>tRNA</name>
        <dbReference type="ChEBI" id="CHEBI:17843"/>
    </ligand>
</feature>
<evidence type="ECO:0000313" key="11">
    <source>
        <dbReference type="Proteomes" id="UP000824014"/>
    </source>
</evidence>
<name>A0A9D2IKY3_9BACT</name>
<keyword evidence="2 7" id="KW-0820">tRNA-binding</keyword>
<dbReference type="GO" id="GO:0072344">
    <property type="term" value="P:rescue of stalled ribosome"/>
    <property type="evidence" value="ECO:0007669"/>
    <property type="project" value="UniProtKB-UniRule"/>
</dbReference>
<dbReference type="Gene3D" id="3.40.50.1470">
    <property type="entry name" value="Peptidyl-tRNA hydrolase"/>
    <property type="match status" value="1"/>
</dbReference>
<feature type="site" description="Discriminates between blocked and unblocked aminoacyl-tRNA" evidence="7">
    <location>
        <position position="10"/>
    </location>
</feature>
<dbReference type="GO" id="GO:0004045">
    <property type="term" value="F:peptidyl-tRNA hydrolase activity"/>
    <property type="evidence" value="ECO:0007669"/>
    <property type="project" value="UniProtKB-UniRule"/>
</dbReference>
<keyword evidence="3 7" id="KW-0378">Hydrolase</keyword>
<comment type="similarity">
    <text evidence="5 7 9">Belongs to the PTH family.</text>
</comment>
<feature type="binding site" evidence="7">
    <location>
        <position position="66"/>
    </location>
    <ligand>
        <name>tRNA</name>
        <dbReference type="ChEBI" id="CHEBI:17843"/>
    </ligand>
</feature>
<dbReference type="PANTHER" id="PTHR17224:SF1">
    <property type="entry name" value="PEPTIDYL-TRNA HYDROLASE"/>
    <property type="match status" value="1"/>
</dbReference>
<proteinExistence type="inferred from homology"/>
<evidence type="ECO:0000256" key="1">
    <source>
        <dbReference type="ARBA" id="ARBA00013260"/>
    </source>
</evidence>
<evidence type="ECO:0000256" key="2">
    <source>
        <dbReference type="ARBA" id="ARBA00022555"/>
    </source>
</evidence>
<reference evidence="10" key="2">
    <citation type="submission" date="2021-04" db="EMBL/GenBank/DDBJ databases">
        <authorList>
            <person name="Gilroy R."/>
        </authorList>
    </citation>
    <scope>NUCLEOTIDE SEQUENCE</scope>
    <source>
        <strain evidence="10">ChiHjej11B10-19426</strain>
    </source>
</reference>
<evidence type="ECO:0000313" key="10">
    <source>
        <dbReference type="EMBL" id="HIZ14686.1"/>
    </source>
</evidence>
<dbReference type="PROSITE" id="PS01196">
    <property type="entry name" value="PEPT_TRNA_HYDROL_2"/>
    <property type="match status" value="1"/>
</dbReference>
<dbReference type="InterPro" id="IPR018171">
    <property type="entry name" value="Pept_tRNA_hydro_CS"/>
</dbReference>
<feature type="binding site" evidence="7">
    <location>
        <position position="64"/>
    </location>
    <ligand>
        <name>tRNA</name>
        <dbReference type="ChEBI" id="CHEBI:17843"/>
    </ligand>
</feature>
<protein>
    <recommendedName>
        <fullName evidence="6 7">Peptidyl-tRNA hydrolase</fullName>
        <shortName evidence="7">Pth</shortName>
        <ecNumber evidence="1 7">3.1.1.29</ecNumber>
    </recommendedName>
</protein>